<feature type="region of interest" description="Disordered" evidence="1">
    <location>
        <begin position="285"/>
        <end position="344"/>
    </location>
</feature>
<evidence type="ECO:0008006" key="4">
    <source>
        <dbReference type="Google" id="ProtNLM"/>
    </source>
</evidence>
<dbReference type="GO" id="GO:0000724">
    <property type="term" value="P:double-strand break repair via homologous recombination"/>
    <property type="evidence" value="ECO:0007669"/>
    <property type="project" value="TreeGrafter"/>
</dbReference>
<organism evidence="2 3">
    <name type="scientific">Malassezia arunalokei</name>
    <dbReference type="NCBI Taxonomy" id="1514897"/>
    <lineage>
        <taxon>Eukaryota</taxon>
        <taxon>Fungi</taxon>
        <taxon>Dikarya</taxon>
        <taxon>Basidiomycota</taxon>
        <taxon>Ustilaginomycotina</taxon>
        <taxon>Malasseziomycetes</taxon>
        <taxon>Malasseziales</taxon>
        <taxon>Malasseziaceae</taxon>
        <taxon>Malassezia</taxon>
    </lineage>
</organism>
<dbReference type="Proteomes" id="UP001217582">
    <property type="component" value="Chromosome 7"/>
</dbReference>
<reference evidence="2 3" key="1">
    <citation type="submission" date="2023-03" db="EMBL/GenBank/DDBJ databases">
        <title>Mating type loci evolution in Malassezia.</title>
        <authorList>
            <person name="Coelho M.A."/>
        </authorList>
    </citation>
    <scope>NUCLEOTIDE SEQUENCE [LARGE SCALE GENOMIC DNA]</scope>
    <source>
        <strain evidence="2 3">CBS 13387</strain>
    </source>
</reference>
<dbReference type="Pfam" id="PF09462">
    <property type="entry name" value="Mus7"/>
    <property type="match status" value="1"/>
</dbReference>
<feature type="compositionally biased region" description="Basic and acidic residues" evidence="1">
    <location>
        <begin position="205"/>
        <end position="215"/>
    </location>
</feature>
<dbReference type="InterPro" id="IPR019021">
    <property type="entry name" value="Mms22"/>
</dbReference>
<feature type="compositionally biased region" description="Pro residues" evidence="1">
    <location>
        <begin position="393"/>
        <end position="402"/>
    </location>
</feature>
<name>A0AAJ6CPE5_9BASI</name>
<feature type="region of interest" description="Disordered" evidence="1">
    <location>
        <begin position="1"/>
        <end position="20"/>
    </location>
</feature>
<accession>A0AAJ6CPE5</accession>
<sequence length="1306" mass="148610">MPRGDDVAVVGTSDDEEAVGWTSDAESGELVPTHRSSRQWTLFHTRPRRRMWHAQVCRDTDNAAPRHHLRTRKLSQIHPYTVEALRYRRELYANDWQDAVVSQREWRHWRIPERGTDDRSSWTAQDERSSSPSLIETLPERASSPAPASPAPTSPALSSTHPPSPTSSEDSTDYERRFRVLKRMMPAHMARACIDDLRAMRHGDVDSDAETDRARSSSPPHELQPGESRRRIRVHDGPPAPLLSDASSSEDDVHVPSPTLHDSDLRWWAVPKRAASPVREGDVIDRMLARTETRKPRRPRRKGFGQSSRRAASTRPHRSQPVAVPAWIQASEPREPPPRFHGLPTKRADLGAHARLPYIPGPHSTLSVAHEVRTTVPMSTATRPRPVSRRGPIPMPSAPPHAIPKEWERAPPEWHDELQELLAWDGVRHIQWDFGITSPPVGLSFAPDTDLARGRLHELLHLSPAASEPPPLCVYERTLHVWMGWEEVASALLGLSLDDHRSTRDLLHFLGIWLTWQASLAHMAQPIAFTTFDAQVACDALCAWAQDWLDQPCSPSLVLRLLWFRICILWRAMHTGTTTVTHVTVLEATYPLLLRLLSMGVAHIADALTTPGAVDDPTAEMWVCVIHLLHAMDDQAFWDVWDPAWEEWLSLTRSSPLVACERTWYTLFVMCALSHFHASTGMAGHTPYLRAHWPAVQRLVSRIKLRFDERVERAAPRVLLQRRDAYIHLLLRRCFLLCTRWSWSLEQADAILNHWFDVFNAHRLADLPTETDHDFAPFLRRFDVSLLYAEPSGTAYHQFLQLLGRASHILSMADDAQRRLARLFSRMTPVRVMAFTHDNPPISSEFAMLFNHYSLVMLFLYFEPLSAWQRLRQIRSFLAFSRADRSSQIACIRAVVYAGVLFRHHGLDIQPIVVWLVDVLHSLQASMHQDRDTSELFSARRADQTIREATRMMAVLIRSVQHLVTHASMKPARSTPYPPLGLLHPAWTDQLIRSGDMAPEVANEVLGLIRVYLDTRAASVQPHVSADDDDEFDDAWWTDPGLAALLGEDPQPPIDTQLAEQLHTHLSPALFHWLMTGEPATPRSISPLERLMAHAEEDERYAMVVDNWASCAHVLVYHRRRAWHAYLTLGNESWKRLSHPIRKRDVAVRFVVRMAHLDEAAFVEHVSECIAIWFQCMAACHVTMQPALTRLLARHADVFRGVCVEDDAEAYRERRAALLQQVLTQMQAAYAPSQGFVIQCMSALLSSIRAYAEHVHDEAYWSWCHATLHAVSTYADDRLMRGIRTELHATLSYLATPRSSHHGAIP</sequence>
<evidence type="ECO:0000256" key="1">
    <source>
        <dbReference type="SAM" id="MobiDB-lite"/>
    </source>
</evidence>
<dbReference type="PANTHER" id="PTHR28122:SF1">
    <property type="entry name" value="E3 UBIQUITIN-PROTEIN LIGASE SUBSTRATE RECEPTOR MMS22"/>
    <property type="match status" value="1"/>
</dbReference>
<feature type="region of interest" description="Disordered" evidence="1">
    <location>
        <begin position="205"/>
        <end position="261"/>
    </location>
</feature>
<dbReference type="GO" id="GO:0005634">
    <property type="term" value="C:nucleus"/>
    <property type="evidence" value="ECO:0007669"/>
    <property type="project" value="InterPro"/>
</dbReference>
<dbReference type="GO" id="GO:0031297">
    <property type="term" value="P:replication fork processing"/>
    <property type="evidence" value="ECO:0007669"/>
    <property type="project" value="InterPro"/>
</dbReference>
<evidence type="ECO:0000313" key="3">
    <source>
        <dbReference type="Proteomes" id="UP001217582"/>
    </source>
</evidence>
<proteinExistence type="predicted"/>
<dbReference type="EMBL" id="CP119922">
    <property type="protein sequence ID" value="WFD17468.1"/>
    <property type="molecule type" value="Genomic_DNA"/>
</dbReference>
<keyword evidence="3" id="KW-1185">Reference proteome</keyword>
<protein>
    <recommendedName>
        <fullName evidence="4">Protein mms22</fullName>
    </recommendedName>
</protein>
<dbReference type="PANTHER" id="PTHR28122">
    <property type="entry name" value="E3 UBIQUITIN-PROTEIN LIGASE SUBSTRATE RECEPTOR MMS22"/>
    <property type="match status" value="1"/>
</dbReference>
<feature type="region of interest" description="Disordered" evidence="1">
    <location>
        <begin position="377"/>
        <end position="405"/>
    </location>
</feature>
<feature type="region of interest" description="Disordered" evidence="1">
    <location>
        <begin position="115"/>
        <end position="173"/>
    </location>
</feature>
<feature type="compositionally biased region" description="Basic and acidic residues" evidence="1">
    <location>
        <begin position="115"/>
        <end position="129"/>
    </location>
</feature>
<dbReference type="GO" id="GO:0035361">
    <property type="term" value="C:Cul8-RING ubiquitin ligase complex"/>
    <property type="evidence" value="ECO:0007669"/>
    <property type="project" value="TreeGrafter"/>
</dbReference>
<gene>
    <name evidence="2" type="ORF">MARU1_003523</name>
</gene>
<evidence type="ECO:0000313" key="2">
    <source>
        <dbReference type="EMBL" id="WFD17468.1"/>
    </source>
</evidence>
<feature type="compositionally biased region" description="Basic and acidic residues" evidence="1">
    <location>
        <begin position="285"/>
        <end position="294"/>
    </location>
</feature>